<dbReference type="SUPFAM" id="SSF56935">
    <property type="entry name" value="Porins"/>
    <property type="match status" value="1"/>
</dbReference>
<gene>
    <name evidence="16" type="ORF">HD842_004217</name>
</gene>
<accession>A0A7W9X418</accession>
<dbReference type="Gene3D" id="2.170.130.10">
    <property type="entry name" value="TonB-dependent receptor, plug domain"/>
    <property type="match status" value="1"/>
</dbReference>
<dbReference type="Proteomes" id="UP000540787">
    <property type="component" value="Unassembled WGS sequence"/>
</dbReference>
<feature type="signal peptide" evidence="13">
    <location>
        <begin position="1"/>
        <end position="23"/>
    </location>
</feature>
<dbReference type="PANTHER" id="PTHR40980">
    <property type="entry name" value="PLUG DOMAIN-CONTAINING PROTEIN"/>
    <property type="match status" value="1"/>
</dbReference>
<feature type="chain" id="PRO_5031213793" evidence="13">
    <location>
        <begin position="24"/>
        <end position="728"/>
    </location>
</feature>
<evidence type="ECO:0000256" key="13">
    <source>
        <dbReference type="SAM" id="SignalP"/>
    </source>
</evidence>
<dbReference type="Pfam" id="PF07715">
    <property type="entry name" value="Plug"/>
    <property type="match status" value="1"/>
</dbReference>
<feature type="region of interest" description="Disordered" evidence="12">
    <location>
        <begin position="495"/>
        <end position="514"/>
    </location>
</feature>
<dbReference type="InterPro" id="IPR012910">
    <property type="entry name" value="Plug_dom"/>
</dbReference>
<evidence type="ECO:0000256" key="10">
    <source>
        <dbReference type="PROSITE-ProRule" id="PRU01360"/>
    </source>
</evidence>
<dbReference type="EMBL" id="JACHBX010000005">
    <property type="protein sequence ID" value="MBB6136040.1"/>
    <property type="molecule type" value="Genomic_DNA"/>
</dbReference>
<reference evidence="16 17" key="1">
    <citation type="submission" date="2020-08" db="EMBL/GenBank/DDBJ databases">
        <title>The Agave Microbiome: Exploring the role of microbial communities in plant adaptations to desert environments.</title>
        <authorList>
            <person name="Partida-Martinez L.P."/>
        </authorList>
    </citation>
    <scope>NUCLEOTIDE SEQUENCE [LARGE SCALE GENOMIC DNA]</scope>
    <source>
        <strain evidence="16 17">AT3.2</strain>
    </source>
</reference>
<proteinExistence type="inferred from homology"/>
<feature type="domain" description="TonB-dependent receptor plug" evidence="15">
    <location>
        <begin position="52"/>
        <end position="151"/>
    </location>
</feature>
<name>A0A7W9X418_9BURK</name>
<sequence length="728" mass="80801">MTAPQMLRPTLVALSLSALPAYAQNTAAPALSTDTVQKVEVKADANGYDPRRDDTASKIVVSTEEIRRYGDTSVLDVFKRLPGITVSGGAGRGGGEIRMRGLGSGYTQILLNGERAPAGFDIDQLSPDSIERIEILRAASAEFSTQSIAGTINIVLKRAVKKAQRELRVGYGKSGEVSNPSASLTMSDRVGKMSYSLAASAWRYEFDRPSPFEESQIDAAGRPTFLRRSEQTDRGSPQGINLTPRLNWSLENDDTVSWQSLVAHQRNNYQGSTSTETILGLRPLYDERDVRSKGTNTTLRSDLTWMHNLEEGARFELKLGVNGSRSRGNWHEDDFRTLDSVDRLARDSTVLSATDEVGVTAVGKYSRPWKKDHALSMGWDGGHTLRDDGRGELELFPLAGSTLRRDEDYDATLKRLALFVQDEWNVTKQWSMYAGLRWEGLETRSSGNTFDTSTNRASVWSPLAQTLYKLPDSRDQVRLALTRTFKAPAASNLIPRRFTTPNNSQTDPDYRGNPDLKPELATGIDASYEHYWAEKALLSASVSVRRISDYTRQGLLFEDGRWIQTPVNDGDALTRSLELEAKFPLSAVLQDVPDIDLRASLARNWSRVDAVPGPDNRLDQQVPVSGTLGVDYKTPGGKLTTGASFAFKNGGNVRVNVEQSRYQSVRRELDVYALWKLNPTYQLRLAATNLLAQDTVSESRYVDDNGVQRRTTFSDGQAMARVTLESRF</sequence>
<evidence type="ECO:0000256" key="11">
    <source>
        <dbReference type="RuleBase" id="RU003357"/>
    </source>
</evidence>
<keyword evidence="3 10" id="KW-0813">Transport</keyword>
<evidence type="ECO:0000256" key="12">
    <source>
        <dbReference type="SAM" id="MobiDB-lite"/>
    </source>
</evidence>
<keyword evidence="9 10" id="KW-0998">Cell outer membrane</keyword>
<dbReference type="GO" id="GO:0009279">
    <property type="term" value="C:cell outer membrane"/>
    <property type="evidence" value="ECO:0007669"/>
    <property type="project" value="UniProtKB-SubCell"/>
</dbReference>
<keyword evidence="4 10" id="KW-1134">Transmembrane beta strand</keyword>
<evidence type="ECO:0000256" key="3">
    <source>
        <dbReference type="ARBA" id="ARBA00022448"/>
    </source>
</evidence>
<evidence type="ECO:0000256" key="2">
    <source>
        <dbReference type="ARBA" id="ARBA00009810"/>
    </source>
</evidence>
<comment type="similarity">
    <text evidence="2 10 11">Belongs to the TonB-dependent receptor family.</text>
</comment>
<comment type="caution">
    <text evidence="16">The sequence shown here is derived from an EMBL/GenBank/DDBJ whole genome shotgun (WGS) entry which is preliminary data.</text>
</comment>
<evidence type="ECO:0000256" key="8">
    <source>
        <dbReference type="ARBA" id="ARBA00023170"/>
    </source>
</evidence>
<keyword evidence="5 10" id="KW-0812">Transmembrane</keyword>
<protein>
    <submittedName>
        <fullName evidence="16">Outer membrane receptor protein involved in Fe transport</fullName>
    </submittedName>
</protein>
<dbReference type="PANTHER" id="PTHR40980:SF4">
    <property type="entry name" value="TONB-DEPENDENT RECEPTOR-LIKE BETA-BARREL DOMAIN-CONTAINING PROTEIN"/>
    <property type="match status" value="1"/>
</dbReference>
<evidence type="ECO:0000256" key="9">
    <source>
        <dbReference type="ARBA" id="ARBA00023237"/>
    </source>
</evidence>
<dbReference type="CDD" id="cd01347">
    <property type="entry name" value="ligand_gated_channel"/>
    <property type="match status" value="1"/>
</dbReference>
<keyword evidence="13" id="KW-0732">Signal</keyword>
<evidence type="ECO:0000256" key="1">
    <source>
        <dbReference type="ARBA" id="ARBA00004571"/>
    </source>
</evidence>
<keyword evidence="17" id="KW-1185">Reference proteome</keyword>
<dbReference type="PROSITE" id="PS52016">
    <property type="entry name" value="TONB_DEPENDENT_REC_3"/>
    <property type="match status" value="1"/>
</dbReference>
<dbReference type="Pfam" id="PF00593">
    <property type="entry name" value="TonB_dep_Rec_b-barrel"/>
    <property type="match status" value="1"/>
</dbReference>
<dbReference type="AlphaFoldDB" id="A0A7W9X418"/>
<feature type="domain" description="TonB-dependent receptor-like beta-barrel" evidence="14">
    <location>
        <begin position="262"/>
        <end position="690"/>
    </location>
</feature>
<evidence type="ECO:0000256" key="4">
    <source>
        <dbReference type="ARBA" id="ARBA00022452"/>
    </source>
</evidence>
<keyword evidence="7 10" id="KW-0472">Membrane</keyword>
<dbReference type="InterPro" id="IPR039426">
    <property type="entry name" value="TonB-dep_rcpt-like"/>
</dbReference>
<evidence type="ECO:0000313" key="17">
    <source>
        <dbReference type="Proteomes" id="UP000540787"/>
    </source>
</evidence>
<keyword evidence="8 16" id="KW-0675">Receptor</keyword>
<evidence type="ECO:0000259" key="14">
    <source>
        <dbReference type="Pfam" id="PF00593"/>
    </source>
</evidence>
<dbReference type="Gene3D" id="2.40.170.20">
    <property type="entry name" value="TonB-dependent receptor, beta-barrel domain"/>
    <property type="match status" value="1"/>
</dbReference>
<dbReference type="InterPro" id="IPR036942">
    <property type="entry name" value="Beta-barrel_TonB_sf"/>
</dbReference>
<organism evidence="16 17">
    <name type="scientific">Massilia aurea</name>
    <dbReference type="NCBI Taxonomy" id="373040"/>
    <lineage>
        <taxon>Bacteria</taxon>
        <taxon>Pseudomonadati</taxon>
        <taxon>Pseudomonadota</taxon>
        <taxon>Betaproteobacteria</taxon>
        <taxon>Burkholderiales</taxon>
        <taxon>Oxalobacteraceae</taxon>
        <taxon>Telluria group</taxon>
        <taxon>Massilia</taxon>
    </lineage>
</organism>
<dbReference type="InterPro" id="IPR037066">
    <property type="entry name" value="Plug_dom_sf"/>
</dbReference>
<evidence type="ECO:0000256" key="7">
    <source>
        <dbReference type="ARBA" id="ARBA00023136"/>
    </source>
</evidence>
<keyword evidence="6 11" id="KW-0798">TonB box</keyword>
<evidence type="ECO:0000259" key="15">
    <source>
        <dbReference type="Pfam" id="PF07715"/>
    </source>
</evidence>
<evidence type="ECO:0000313" key="16">
    <source>
        <dbReference type="EMBL" id="MBB6136040.1"/>
    </source>
</evidence>
<evidence type="ECO:0000256" key="6">
    <source>
        <dbReference type="ARBA" id="ARBA00023077"/>
    </source>
</evidence>
<dbReference type="InterPro" id="IPR000531">
    <property type="entry name" value="Beta-barrel_TonB"/>
</dbReference>
<comment type="subcellular location">
    <subcellularLocation>
        <location evidence="1 10">Cell outer membrane</location>
        <topology evidence="1 10">Multi-pass membrane protein</topology>
    </subcellularLocation>
</comment>
<evidence type="ECO:0000256" key="5">
    <source>
        <dbReference type="ARBA" id="ARBA00022692"/>
    </source>
</evidence>